<dbReference type="AlphaFoldDB" id="A0A852YRI0"/>
<sequence>MLLGVFRRFRFVSRGGLGVACARAPIILAALVSSFWGDAREP</sequence>
<dbReference type="EMBL" id="JACBYW010000001">
    <property type="protein sequence ID" value="NYH77341.1"/>
    <property type="molecule type" value="Genomic_DNA"/>
</dbReference>
<reference evidence="1 2" key="1">
    <citation type="submission" date="2020-07" db="EMBL/GenBank/DDBJ databases">
        <title>Genomic Encyclopedia of Type Strains, Phase III (KMG-III): the genomes of soil and plant-associated and newly described type strains.</title>
        <authorList>
            <person name="Whitman W."/>
        </authorList>
    </citation>
    <scope>NUCLEOTIDE SEQUENCE [LARGE SCALE GENOMIC DNA]</scope>
    <source>
        <strain evidence="1 2">CECT 8576</strain>
    </source>
</reference>
<accession>A0A852YRI0</accession>
<evidence type="ECO:0000313" key="1">
    <source>
        <dbReference type="EMBL" id="NYH77341.1"/>
    </source>
</evidence>
<comment type="caution">
    <text evidence="1">The sequence shown here is derived from an EMBL/GenBank/DDBJ whole genome shotgun (WGS) entry which is preliminary data.</text>
</comment>
<organism evidence="1 2">
    <name type="scientific">Actinopolyspora biskrensis</name>
    <dbReference type="NCBI Taxonomy" id="1470178"/>
    <lineage>
        <taxon>Bacteria</taxon>
        <taxon>Bacillati</taxon>
        <taxon>Actinomycetota</taxon>
        <taxon>Actinomycetes</taxon>
        <taxon>Actinopolysporales</taxon>
        <taxon>Actinopolysporaceae</taxon>
        <taxon>Actinopolyspora</taxon>
    </lineage>
</organism>
<name>A0A852YRI0_9ACTN</name>
<keyword evidence="2" id="KW-1185">Reference proteome</keyword>
<evidence type="ECO:0000313" key="2">
    <source>
        <dbReference type="Proteomes" id="UP000548304"/>
    </source>
</evidence>
<dbReference type="Proteomes" id="UP000548304">
    <property type="component" value="Unassembled WGS sequence"/>
</dbReference>
<gene>
    <name evidence="1" type="ORF">FHR84_000655</name>
</gene>
<dbReference type="RefSeq" id="WP_281361182.1">
    <property type="nucleotide sequence ID" value="NZ_JACBYW010000001.1"/>
</dbReference>
<proteinExistence type="predicted"/>
<protein>
    <submittedName>
        <fullName evidence="1">Uncharacterized protein</fullName>
    </submittedName>
</protein>